<evidence type="ECO:0000313" key="3">
    <source>
        <dbReference type="EMBL" id="MDY5146135.1"/>
    </source>
</evidence>
<dbReference type="Gene3D" id="3.90.1210.10">
    <property type="entry name" value="Antifreeze-like/N-acetylneuraminic acid synthase C-terminal domain"/>
    <property type="match status" value="1"/>
</dbReference>
<evidence type="ECO:0000259" key="1">
    <source>
        <dbReference type="SMART" id="SM00858"/>
    </source>
</evidence>
<evidence type="ECO:0000313" key="4">
    <source>
        <dbReference type="Proteomes" id="UP001284901"/>
    </source>
</evidence>
<sequence>MTGIHTRLWRARHLLLAGVALLAFFTILQAIERRYPETGQVLVARRNLAAGHVLSGRDVEARTVARDLIPENALSSEAEASGQRLAANIPAGYPLARGVLLSQEFLRDPPAGHVVVAVRVASDGTGSFIEPGNFIGLYAPAPEHSTEAGAVRVVERAAVVGIGEEEKNAGMLSEGVTYRVLYLVVREKDANLIVGYAAADSLRAVLVAPP</sequence>
<proteinExistence type="predicted"/>
<dbReference type="InterPro" id="IPR013974">
    <property type="entry name" value="SAF"/>
</dbReference>
<name>A0AAW9HN19_9ACTO</name>
<dbReference type="Proteomes" id="UP001288320">
    <property type="component" value="Unassembled WGS sequence"/>
</dbReference>
<dbReference type="EMBL" id="JAWNFY010000008">
    <property type="protein sequence ID" value="MDY5146135.1"/>
    <property type="molecule type" value="Genomic_DNA"/>
</dbReference>
<gene>
    <name evidence="2" type="ORF">R6G74_05850</name>
    <name evidence="3" type="ORF">R6P33_03730</name>
</gene>
<dbReference type="AlphaFoldDB" id="A0AAW9HN19"/>
<comment type="caution">
    <text evidence="2">The sequence shown here is derived from an EMBL/GenBank/DDBJ whole genome shotgun (WGS) entry which is preliminary data.</text>
</comment>
<reference evidence="2 4" key="1">
    <citation type="submission" date="2023-10" db="EMBL/GenBank/DDBJ databases">
        <title>Whole Genome based description of the genera Actinobaculum and Actinotignum reveals a complex phylogenetic relationship within the species included in the genus Actinotignum.</title>
        <authorList>
            <person name="Jensen C.S."/>
            <person name="Dargis R."/>
            <person name="Kemp M."/>
            <person name="Christensen J.J."/>
        </authorList>
    </citation>
    <scope>NUCLEOTIDE SEQUENCE</scope>
    <source>
        <strain evidence="3 4">SLA_B089</strain>
        <strain evidence="2">SLA_B245</strain>
    </source>
</reference>
<organism evidence="2 5">
    <name type="scientific">Actinotignum timonense</name>
    <dbReference type="NCBI Taxonomy" id="1870995"/>
    <lineage>
        <taxon>Bacteria</taxon>
        <taxon>Bacillati</taxon>
        <taxon>Actinomycetota</taxon>
        <taxon>Actinomycetes</taxon>
        <taxon>Actinomycetales</taxon>
        <taxon>Actinomycetaceae</taxon>
        <taxon>Actinotignum</taxon>
    </lineage>
</organism>
<dbReference type="Proteomes" id="UP001284901">
    <property type="component" value="Unassembled WGS sequence"/>
</dbReference>
<accession>A0AAW9HN19</accession>
<evidence type="ECO:0000313" key="5">
    <source>
        <dbReference type="Proteomes" id="UP001288320"/>
    </source>
</evidence>
<dbReference type="Pfam" id="PF08666">
    <property type="entry name" value="SAF"/>
    <property type="match status" value="1"/>
</dbReference>
<protein>
    <submittedName>
        <fullName evidence="2">SAF domain-containing protein</fullName>
    </submittedName>
</protein>
<keyword evidence="4" id="KW-1185">Reference proteome</keyword>
<dbReference type="RefSeq" id="WP_087070405.1">
    <property type="nucleotide sequence ID" value="NZ_CAUPFC010000003.1"/>
</dbReference>
<dbReference type="SMART" id="SM00858">
    <property type="entry name" value="SAF"/>
    <property type="match status" value="1"/>
</dbReference>
<feature type="domain" description="SAF" evidence="1">
    <location>
        <begin position="39"/>
        <end position="101"/>
    </location>
</feature>
<dbReference type="EMBL" id="JAWNFV010000011">
    <property type="protein sequence ID" value="MDY5140832.1"/>
    <property type="molecule type" value="Genomic_DNA"/>
</dbReference>
<dbReference type="CDD" id="cd11614">
    <property type="entry name" value="SAF_CpaB_FlgA_like"/>
    <property type="match status" value="1"/>
</dbReference>
<evidence type="ECO:0000313" key="2">
    <source>
        <dbReference type="EMBL" id="MDY5140832.1"/>
    </source>
</evidence>
<dbReference type="GeneID" id="92812828"/>